<feature type="compositionally biased region" description="Low complexity" evidence="4">
    <location>
        <begin position="227"/>
        <end position="258"/>
    </location>
</feature>
<dbReference type="GO" id="GO:0008270">
    <property type="term" value="F:zinc ion binding"/>
    <property type="evidence" value="ECO:0007669"/>
    <property type="project" value="UniProtKB-KW"/>
</dbReference>
<feature type="region of interest" description="Disordered" evidence="4">
    <location>
        <begin position="221"/>
        <end position="258"/>
    </location>
</feature>
<keyword evidence="1" id="KW-0479">Metal-binding</keyword>
<evidence type="ECO:0000259" key="5">
    <source>
        <dbReference type="Pfam" id="PF00097"/>
    </source>
</evidence>
<dbReference type="AlphaFoldDB" id="A0A813E9D1"/>
<proteinExistence type="predicted"/>
<dbReference type="Pfam" id="PF00097">
    <property type="entry name" value="zf-C3HC4"/>
    <property type="match status" value="1"/>
</dbReference>
<gene>
    <name evidence="6" type="ORF">PGLA1383_LOCUS12780</name>
</gene>
<evidence type="ECO:0000313" key="6">
    <source>
        <dbReference type="EMBL" id="CAE8594215.1"/>
    </source>
</evidence>
<dbReference type="InterPro" id="IPR018957">
    <property type="entry name" value="Znf_C3HC4_RING-type"/>
</dbReference>
<dbReference type="OrthoDB" id="290834at2759"/>
<sequence length="258" mass="28306">MARAATTCLEEARLRLRSRFEAKFLRGGRGLCLSEPFPVLRPQRGGFAGRLSRRAWGTGQEPSGSGTRAAARALRRHVAGHRLGCTCCGWSAVALSGFRSRELRSSRGCLAAAPCTLPFEMADFRATARLHARVDRDRPEVNAEIPTAHEAVLSATHSEVGVLCVKELGVQYKTDADMWKTHNWRPRQEESAADFVSGEFLSSLPCGHSFHAACISNWQQHSRHKNNSNNSNSSNNNSNNSSNNSNNNSNNSSSNNNR</sequence>
<protein>
    <recommendedName>
        <fullName evidence="5">Zinc finger C3HC4 RING-type domain-containing protein</fullName>
    </recommendedName>
</protein>
<feature type="domain" description="Zinc finger C3HC4 RING-type" evidence="5">
    <location>
        <begin position="203"/>
        <end position="224"/>
    </location>
</feature>
<comment type="caution">
    <text evidence="6">The sequence shown here is derived from an EMBL/GenBank/DDBJ whole genome shotgun (WGS) entry which is preliminary data.</text>
</comment>
<keyword evidence="7" id="KW-1185">Reference proteome</keyword>
<keyword evidence="2" id="KW-0863">Zinc-finger</keyword>
<dbReference type="InterPro" id="IPR013083">
    <property type="entry name" value="Znf_RING/FYVE/PHD"/>
</dbReference>
<accession>A0A813E9D1</accession>
<evidence type="ECO:0000256" key="4">
    <source>
        <dbReference type="SAM" id="MobiDB-lite"/>
    </source>
</evidence>
<name>A0A813E9D1_POLGL</name>
<keyword evidence="3" id="KW-0862">Zinc</keyword>
<evidence type="ECO:0000313" key="7">
    <source>
        <dbReference type="Proteomes" id="UP000654075"/>
    </source>
</evidence>
<dbReference type="SUPFAM" id="SSF57850">
    <property type="entry name" value="RING/U-box"/>
    <property type="match status" value="1"/>
</dbReference>
<dbReference type="Gene3D" id="3.30.40.10">
    <property type="entry name" value="Zinc/RING finger domain, C3HC4 (zinc finger)"/>
    <property type="match status" value="1"/>
</dbReference>
<evidence type="ECO:0000256" key="2">
    <source>
        <dbReference type="ARBA" id="ARBA00022771"/>
    </source>
</evidence>
<evidence type="ECO:0000256" key="3">
    <source>
        <dbReference type="ARBA" id="ARBA00022833"/>
    </source>
</evidence>
<organism evidence="6 7">
    <name type="scientific">Polarella glacialis</name>
    <name type="common">Dinoflagellate</name>
    <dbReference type="NCBI Taxonomy" id="89957"/>
    <lineage>
        <taxon>Eukaryota</taxon>
        <taxon>Sar</taxon>
        <taxon>Alveolata</taxon>
        <taxon>Dinophyceae</taxon>
        <taxon>Suessiales</taxon>
        <taxon>Suessiaceae</taxon>
        <taxon>Polarella</taxon>
    </lineage>
</organism>
<reference evidence="6" key="1">
    <citation type="submission" date="2021-02" db="EMBL/GenBank/DDBJ databases">
        <authorList>
            <person name="Dougan E. K."/>
            <person name="Rhodes N."/>
            <person name="Thang M."/>
            <person name="Chan C."/>
        </authorList>
    </citation>
    <scope>NUCLEOTIDE SEQUENCE</scope>
</reference>
<dbReference type="Proteomes" id="UP000654075">
    <property type="component" value="Unassembled WGS sequence"/>
</dbReference>
<evidence type="ECO:0000256" key="1">
    <source>
        <dbReference type="ARBA" id="ARBA00022723"/>
    </source>
</evidence>
<dbReference type="EMBL" id="CAJNNV010006887">
    <property type="protein sequence ID" value="CAE8594215.1"/>
    <property type="molecule type" value="Genomic_DNA"/>
</dbReference>